<dbReference type="PANTHER" id="PTHR43918:SF4">
    <property type="entry name" value="CARBOXYLIC ESTER HYDROLASE"/>
    <property type="match status" value="1"/>
</dbReference>
<dbReference type="SUPFAM" id="SSF53474">
    <property type="entry name" value="alpha/beta-Hydrolases"/>
    <property type="match status" value="1"/>
</dbReference>
<reference evidence="6 8" key="1">
    <citation type="submission" date="2018-04" db="EMBL/GenBank/DDBJ databases">
        <title>Complete genome sequences of Streptomyces griseoviridis K61 and characterization of antagonistic properties of biological control agents.</title>
        <authorList>
            <person name="Mariita R.M."/>
            <person name="Sello J.K."/>
        </authorList>
    </citation>
    <scope>NUCLEOTIDE SEQUENCE [LARGE SCALE GENOMIC DNA]</scope>
    <source>
        <strain evidence="6 8">K61</strain>
    </source>
</reference>
<dbReference type="InterPro" id="IPR029058">
    <property type="entry name" value="AB_hydrolase_fold"/>
</dbReference>
<evidence type="ECO:0000313" key="6">
    <source>
        <dbReference type="EMBL" id="QCN86605.1"/>
    </source>
</evidence>
<evidence type="ECO:0000313" key="5">
    <source>
        <dbReference type="EMBL" id="AZS86529.1"/>
    </source>
</evidence>
<dbReference type="Proteomes" id="UP000271291">
    <property type="component" value="Chromosome"/>
</dbReference>
<dbReference type="InterPro" id="IPR019826">
    <property type="entry name" value="Carboxylesterase_B_AS"/>
</dbReference>
<accession>A0A3S9ZFL6</accession>
<sequence length="517" mass="54812">MPAIDATEPERSTAEPVVRTATGAVRGRREHGLAVFRGIPFAAPPVGTARFAAPRPAAPWDGVRDASAFGPPPPQDFGVQGRTGRLEGPEGDTWLTVNVWTPEPDPAARRPVMVWIHGGAYKLGHSGSPGYDAHRVARAGDLVVVSLNYRLGMEGFAQIEGAPANRGLLDQVAALEWVRENIAAFGGDPDQVTVFGESAGGGSVAALLAMDTARGLFHRAIVQSVPGTFFSPELARDIAAALAAEAGLRPTAADLATVEPRELALAVSPLSGKMMRHLDRWGRAAPTVTAYSPVVDGEVLPTTPWQALASGAGRDVGLLVGHNRDEFRLFMAMGGLLGTVTEERAAETLRLFAPGGAEGERAYRAAYPGATPDELYERVQTDWLFALPTQRLAEAQLAGGGRAHVYELAWPAPGNGGVLGACHGLDIPLLFGTYDADLGALLFAGAEVTPEAEALSARFRAAWTSFARTGDPGWPEYDEKHRPTLVLDDAPKVTDYPQERSGRLWEGHDFPALPLLG</sequence>
<dbReference type="PROSITE" id="PS00122">
    <property type="entry name" value="CARBOXYLESTERASE_B_1"/>
    <property type="match status" value="1"/>
</dbReference>
<evidence type="ECO:0000259" key="4">
    <source>
        <dbReference type="Pfam" id="PF00135"/>
    </source>
</evidence>
<dbReference type="OrthoDB" id="3199405at2"/>
<dbReference type="KEGG" id="sgd:ELQ87_21430"/>
<dbReference type="EC" id="3.1.1.-" evidence="3"/>
<dbReference type="Gene3D" id="3.40.50.1820">
    <property type="entry name" value="alpha/beta hydrolase"/>
    <property type="match status" value="1"/>
</dbReference>
<dbReference type="Proteomes" id="UP000501753">
    <property type="component" value="Chromosome"/>
</dbReference>
<feature type="domain" description="Carboxylesterase type B" evidence="4">
    <location>
        <begin position="15"/>
        <end position="502"/>
    </location>
</feature>
<reference evidence="5 7" key="2">
    <citation type="submission" date="2018-12" db="EMBL/GenBank/DDBJ databases">
        <title>Streptomyces griseoviridis F1-27 complete genome.</title>
        <authorList>
            <person name="Mariita R.M."/>
            <person name="Sello J.K."/>
        </authorList>
    </citation>
    <scope>NUCLEOTIDE SEQUENCE [LARGE SCALE GENOMIC DNA]</scope>
    <source>
        <strain evidence="5 7">F1-27</strain>
    </source>
</reference>
<evidence type="ECO:0000256" key="1">
    <source>
        <dbReference type="ARBA" id="ARBA00005964"/>
    </source>
</evidence>
<organism evidence="5 7">
    <name type="scientific">Streptomyces griseoviridis</name>
    <dbReference type="NCBI Taxonomy" id="45398"/>
    <lineage>
        <taxon>Bacteria</taxon>
        <taxon>Bacillati</taxon>
        <taxon>Actinomycetota</taxon>
        <taxon>Actinomycetes</taxon>
        <taxon>Kitasatosporales</taxon>
        <taxon>Streptomycetaceae</taxon>
        <taxon>Streptomyces</taxon>
    </lineage>
</organism>
<dbReference type="Pfam" id="PF00135">
    <property type="entry name" value="COesterase"/>
    <property type="match status" value="1"/>
</dbReference>
<dbReference type="InterPro" id="IPR002018">
    <property type="entry name" value="CarbesteraseB"/>
</dbReference>
<evidence type="ECO:0000313" key="8">
    <source>
        <dbReference type="Proteomes" id="UP000501753"/>
    </source>
</evidence>
<name>A0A3S9ZFL6_STRGD</name>
<evidence type="ECO:0000256" key="3">
    <source>
        <dbReference type="RuleBase" id="RU361235"/>
    </source>
</evidence>
<dbReference type="EMBL" id="CP034687">
    <property type="protein sequence ID" value="AZS86529.1"/>
    <property type="molecule type" value="Genomic_DNA"/>
</dbReference>
<evidence type="ECO:0000313" key="7">
    <source>
        <dbReference type="Proteomes" id="UP000271291"/>
    </source>
</evidence>
<protein>
    <recommendedName>
        <fullName evidence="3">Carboxylic ester hydrolase</fullName>
        <ecNumber evidence="3">3.1.1.-</ecNumber>
    </recommendedName>
</protein>
<dbReference type="AlphaFoldDB" id="A0A3S9ZFL6"/>
<keyword evidence="2 3" id="KW-0378">Hydrolase</keyword>
<dbReference type="PANTHER" id="PTHR43918">
    <property type="entry name" value="ACETYLCHOLINESTERASE"/>
    <property type="match status" value="1"/>
</dbReference>
<dbReference type="EMBL" id="CP029078">
    <property type="protein sequence ID" value="QCN86605.1"/>
    <property type="molecule type" value="Genomic_DNA"/>
</dbReference>
<dbReference type="GO" id="GO:0052689">
    <property type="term" value="F:carboxylic ester hydrolase activity"/>
    <property type="evidence" value="ECO:0007669"/>
    <property type="project" value="TreeGrafter"/>
</dbReference>
<proteinExistence type="inferred from homology"/>
<gene>
    <name evidence="6" type="ORF">DDJ31_17840</name>
    <name evidence="5" type="ORF">ELQ87_21430</name>
</gene>
<keyword evidence="8" id="KW-1185">Reference proteome</keyword>
<dbReference type="InterPro" id="IPR050654">
    <property type="entry name" value="AChE-related_enzymes"/>
</dbReference>
<dbReference type="RefSeq" id="WP_127179341.1">
    <property type="nucleotide sequence ID" value="NZ_CP029078.1"/>
</dbReference>
<comment type="similarity">
    <text evidence="1 3">Belongs to the type-B carboxylesterase/lipase family.</text>
</comment>
<evidence type="ECO:0000256" key="2">
    <source>
        <dbReference type="ARBA" id="ARBA00022801"/>
    </source>
</evidence>